<feature type="compositionally biased region" description="Polar residues" evidence="2">
    <location>
        <begin position="566"/>
        <end position="581"/>
    </location>
</feature>
<feature type="compositionally biased region" description="Polar residues" evidence="2">
    <location>
        <begin position="605"/>
        <end position="617"/>
    </location>
</feature>
<feature type="compositionally biased region" description="Basic and acidic residues" evidence="2">
    <location>
        <begin position="398"/>
        <end position="420"/>
    </location>
</feature>
<reference evidence="4" key="1">
    <citation type="journal article" date="2021" name="Cell">
        <title>Tracing the genetic footprints of vertebrate landing in non-teleost ray-finned fishes.</title>
        <authorList>
            <person name="Bi X."/>
            <person name="Wang K."/>
            <person name="Yang L."/>
            <person name="Pan H."/>
            <person name="Jiang H."/>
            <person name="Wei Q."/>
            <person name="Fang M."/>
            <person name="Yu H."/>
            <person name="Zhu C."/>
            <person name="Cai Y."/>
            <person name="He Y."/>
            <person name="Gan X."/>
            <person name="Zeng H."/>
            <person name="Yu D."/>
            <person name="Zhu Y."/>
            <person name="Jiang H."/>
            <person name="Qiu Q."/>
            <person name="Yang H."/>
            <person name="Zhang Y.E."/>
            <person name="Wang W."/>
            <person name="Zhu M."/>
            <person name="He S."/>
            <person name="Zhang G."/>
        </authorList>
    </citation>
    <scope>NUCLEOTIDE SEQUENCE</scope>
    <source>
        <strain evidence="4">Pddl_001</strain>
    </source>
</reference>
<dbReference type="PANTHER" id="PTHR14015:SF1">
    <property type="entry name" value="OPIOID GROWTH FACTOR RECEPTOR"/>
    <property type="match status" value="1"/>
</dbReference>
<feature type="non-terminal residue" evidence="4">
    <location>
        <position position="1"/>
    </location>
</feature>
<dbReference type="EMBL" id="JAAWVQ010101874">
    <property type="protein sequence ID" value="MBN3280783.1"/>
    <property type="molecule type" value="Genomic_DNA"/>
</dbReference>
<feature type="region of interest" description="Disordered" evidence="2">
    <location>
        <begin position="291"/>
        <end position="420"/>
    </location>
</feature>
<evidence type="ECO:0000256" key="1">
    <source>
        <dbReference type="ARBA" id="ARBA00010365"/>
    </source>
</evidence>
<protein>
    <submittedName>
        <fullName evidence="4">OGFR factor</fullName>
    </submittedName>
</protein>
<comment type="similarity">
    <text evidence="1">Belongs to the opioid growth factor receptor family.</text>
</comment>
<dbReference type="InterPro" id="IPR039574">
    <property type="entry name" value="OGFr"/>
</dbReference>
<sequence>MPSEDDLDCAYDSTWESLSEDEDDSSDRGDQCGATGRAQKYFWNYKCSSFGFQSTRNLRAAKDMQIYRHGYPNLRENEENTNKEMCNLLFYQNTFPSEPDGVTIEEFHSDWKTNYRKLERIHSYIQWLFPLREPGMNYRAYELTKKEIKAFQQCEEAKQRLVESYKLMLGFYGIELVDEGTGEVRRANNWEDRFSNLNRNTHNNLRISRILKCLGELGFEHYQAPLVKFFLTETLVNKELSSVKRSALDYFLFSIRDKKKRRELIEYAYHHYESKELFVWCPRKIQKRFKRRNTPGENSKEKGGGGSLSTCKVSQCEAAQPVLEKGEEKQKDEEPEKERKGETTQDLAESVDAERKDKGSSLEEGSSVDNELDNPQRCQDNNVQTAEGTSDASLNGDDNTKESKDEGLEEDCRRNYLKPKEDLEMVLSEAGNNGETFTDDTGLKNSEPVDQADITDNQGTGTGSSEMLEMAAAKDNESGVQTDACVSEGTDEDPDCEQNSSETVESNPAVIHGGSCNNLYESTGSVSQAQLSEDQTARMSELPNQTANPGNKDTVEQEELAEDTNAEVQGSHTHTGQSIGCISQDVEMSDGDEGATNAKVESPSPVESETIKTNNEGAAQDSDMEYEIF</sequence>
<evidence type="ECO:0000313" key="4">
    <source>
        <dbReference type="EMBL" id="MBN3280783.1"/>
    </source>
</evidence>
<comment type="caution">
    <text evidence="4">The sequence shown here is derived from an EMBL/GenBank/DDBJ whole genome shotgun (WGS) entry which is preliminary data.</text>
</comment>
<dbReference type="Pfam" id="PF04664">
    <property type="entry name" value="OGFr_N"/>
    <property type="match status" value="1"/>
</dbReference>
<feature type="compositionally biased region" description="Acidic residues" evidence="2">
    <location>
        <begin position="556"/>
        <end position="565"/>
    </location>
</feature>
<evidence type="ECO:0000256" key="2">
    <source>
        <dbReference type="SAM" id="MobiDB-lite"/>
    </source>
</evidence>
<feature type="compositionally biased region" description="Polar residues" evidence="2">
    <location>
        <begin position="454"/>
        <end position="465"/>
    </location>
</feature>
<gene>
    <name evidence="4" type="primary">Ogfr</name>
    <name evidence="4" type="ORF">GTO93_0020809</name>
</gene>
<evidence type="ECO:0000259" key="3">
    <source>
        <dbReference type="Pfam" id="PF04664"/>
    </source>
</evidence>
<accession>A0ABS2Y4A7</accession>
<dbReference type="InterPro" id="IPR006757">
    <property type="entry name" value="OGF_rcpt"/>
</dbReference>
<dbReference type="PANTHER" id="PTHR14015">
    <property type="entry name" value="OPIOID GROWTH FACTOR RECEPTOR OGFR ZETA-TYPE OPIOID RECEPTOR"/>
    <property type="match status" value="1"/>
</dbReference>
<feature type="non-terminal residue" evidence="4">
    <location>
        <position position="629"/>
    </location>
</feature>
<dbReference type="Proteomes" id="UP001166093">
    <property type="component" value="Unassembled WGS sequence"/>
</dbReference>
<feature type="domain" description="Opioid growth factor receptor (OGFr) conserved" evidence="3">
    <location>
        <begin position="81"/>
        <end position="284"/>
    </location>
</feature>
<name>A0ABS2Y4A7_POLSP</name>
<feature type="compositionally biased region" description="Polar residues" evidence="2">
    <location>
        <begin position="376"/>
        <end position="397"/>
    </location>
</feature>
<evidence type="ECO:0000313" key="5">
    <source>
        <dbReference type="Proteomes" id="UP001166093"/>
    </source>
</evidence>
<keyword evidence="5" id="KW-1185">Reference proteome</keyword>
<proteinExistence type="inferred from homology"/>
<feature type="compositionally biased region" description="Polar residues" evidence="2">
    <location>
        <begin position="515"/>
        <end position="551"/>
    </location>
</feature>
<feature type="compositionally biased region" description="Basic and acidic residues" evidence="2">
    <location>
        <begin position="352"/>
        <end position="361"/>
    </location>
</feature>
<feature type="region of interest" description="Disordered" evidence="2">
    <location>
        <begin position="432"/>
        <end position="629"/>
    </location>
</feature>
<feature type="compositionally biased region" description="Basic and acidic residues" evidence="2">
    <location>
        <begin position="324"/>
        <end position="343"/>
    </location>
</feature>
<organism evidence="4 5">
    <name type="scientific">Polyodon spathula</name>
    <name type="common">North American paddlefish</name>
    <name type="synonym">Squalus spathula</name>
    <dbReference type="NCBI Taxonomy" id="7913"/>
    <lineage>
        <taxon>Eukaryota</taxon>
        <taxon>Metazoa</taxon>
        <taxon>Chordata</taxon>
        <taxon>Craniata</taxon>
        <taxon>Vertebrata</taxon>
        <taxon>Euteleostomi</taxon>
        <taxon>Actinopterygii</taxon>
        <taxon>Chondrostei</taxon>
        <taxon>Acipenseriformes</taxon>
        <taxon>Polyodontidae</taxon>
        <taxon>Polyodon</taxon>
    </lineage>
</organism>
<feature type="compositionally biased region" description="Polar residues" evidence="2">
    <location>
        <begin position="497"/>
        <end position="506"/>
    </location>
</feature>